<dbReference type="Gene3D" id="3.30.530.80">
    <property type="match status" value="1"/>
</dbReference>
<evidence type="ECO:0000259" key="1">
    <source>
        <dbReference type="Pfam" id="PF14730"/>
    </source>
</evidence>
<dbReference type="InterPro" id="IPR027823">
    <property type="entry name" value="DUF4468"/>
</dbReference>
<dbReference type="Pfam" id="PF14730">
    <property type="entry name" value="DUF4468"/>
    <property type="match status" value="1"/>
</dbReference>
<keyword evidence="3" id="KW-1185">Reference proteome</keyword>
<proteinExistence type="predicted"/>
<feature type="domain" description="DUF4468" evidence="1">
    <location>
        <begin position="48"/>
        <end position="130"/>
    </location>
</feature>
<sequence>MKITSFIFGIFITIFCHISHAQTSKTSTQLKEIQGLYEVDNSGNISYVNIIENLNLSEKEIYDRALSYFITKYGDANSVIQEKNEVEGRIIGKGIYPNVHSGSGLVTRVFSAVHILRIDIKEGRCRAILTLTEYDVKSYDMDGNMYPSKYPITNTYPFNPKGGEKNFHGQAFAKSHQRVELELAELERSIREGVISSETAKDDW</sequence>
<protein>
    <recommendedName>
        <fullName evidence="1">DUF4468 domain-containing protein</fullName>
    </recommendedName>
</protein>
<evidence type="ECO:0000313" key="2">
    <source>
        <dbReference type="EMBL" id="SEG03875.1"/>
    </source>
</evidence>
<dbReference type="OrthoDB" id="1442731at2"/>
<gene>
    <name evidence="2" type="ORF">SAMN03080598_02275</name>
</gene>
<dbReference type="Proteomes" id="UP000236736">
    <property type="component" value="Unassembled WGS sequence"/>
</dbReference>
<name>A0A1H5WX56_9BACT</name>
<dbReference type="EMBL" id="FNVR01000011">
    <property type="protein sequence ID" value="SEG03875.1"/>
    <property type="molecule type" value="Genomic_DNA"/>
</dbReference>
<reference evidence="3" key="1">
    <citation type="submission" date="2016-10" db="EMBL/GenBank/DDBJ databases">
        <authorList>
            <person name="Varghese N."/>
            <person name="Submissions S."/>
        </authorList>
    </citation>
    <scope>NUCLEOTIDE SEQUENCE [LARGE SCALE GENOMIC DNA]</scope>
    <source>
        <strain evidence="3">DSM 17298</strain>
    </source>
</reference>
<accession>A0A1H5WX56</accession>
<evidence type="ECO:0000313" key="3">
    <source>
        <dbReference type="Proteomes" id="UP000236736"/>
    </source>
</evidence>
<dbReference type="RefSeq" id="WP_103924933.1">
    <property type="nucleotide sequence ID" value="NZ_FNVR01000011.1"/>
</dbReference>
<organism evidence="2 3">
    <name type="scientific">Algoriphagus boritolerans DSM 17298 = JCM 18970</name>
    <dbReference type="NCBI Taxonomy" id="1120964"/>
    <lineage>
        <taxon>Bacteria</taxon>
        <taxon>Pseudomonadati</taxon>
        <taxon>Bacteroidota</taxon>
        <taxon>Cytophagia</taxon>
        <taxon>Cytophagales</taxon>
        <taxon>Cyclobacteriaceae</taxon>
        <taxon>Algoriphagus</taxon>
    </lineage>
</organism>
<dbReference type="AlphaFoldDB" id="A0A1H5WX56"/>
<dbReference type="STRING" id="1120964.GCA_001313265_04655"/>